<keyword evidence="3 11" id="KW-0813">Transport</keyword>
<evidence type="ECO:0000256" key="3">
    <source>
        <dbReference type="ARBA" id="ARBA00022448"/>
    </source>
</evidence>
<evidence type="ECO:0000256" key="4">
    <source>
        <dbReference type="ARBA" id="ARBA00022660"/>
    </source>
</evidence>
<sequence>MALGRLFYRTLSFMLSIVMGALLFKWTFDQDANILFEHLNKGKH</sequence>
<comment type="similarity">
    <text evidence="2 11">Belongs to the UQCR10/QCR9 family.</text>
</comment>
<keyword evidence="4 11" id="KW-0679">Respiratory chain</keyword>
<protein>
    <recommendedName>
        <fullName evidence="11">Complex III subunit 9</fullName>
    </recommendedName>
</protein>
<keyword evidence="5 11" id="KW-0812">Transmembrane</keyword>
<organism evidence="12 13">
    <name type="scientific">Anolis carolinensis</name>
    <name type="common">Green anole</name>
    <name type="synonym">American chameleon</name>
    <dbReference type="NCBI Taxonomy" id="28377"/>
    <lineage>
        <taxon>Eukaryota</taxon>
        <taxon>Metazoa</taxon>
        <taxon>Chordata</taxon>
        <taxon>Craniata</taxon>
        <taxon>Vertebrata</taxon>
        <taxon>Euteleostomi</taxon>
        <taxon>Lepidosauria</taxon>
        <taxon>Squamata</taxon>
        <taxon>Bifurcata</taxon>
        <taxon>Unidentata</taxon>
        <taxon>Episquamata</taxon>
        <taxon>Toxicofera</taxon>
        <taxon>Iguania</taxon>
        <taxon>Dactyloidae</taxon>
        <taxon>Anolis</taxon>
    </lineage>
</organism>
<evidence type="ECO:0000256" key="2">
    <source>
        <dbReference type="ARBA" id="ARBA00007856"/>
    </source>
</evidence>
<dbReference type="GO" id="GO:0005743">
    <property type="term" value="C:mitochondrial inner membrane"/>
    <property type="evidence" value="ECO:0007669"/>
    <property type="project" value="UniProtKB-SubCell"/>
</dbReference>
<evidence type="ECO:0000313" key="12">
    <source>
        <dbReference type="Ensembl" id="ENSACAP00000026208.1"/>
    </source>
</evidence>
<keyword evidence="10 11" id="KW-0472">Membrane</keyword>
<evidence type="ECO:0000256" key="5">
    <source>
        <dbReference type="ARBA" id="ARBA00022692"/>
    </source>
</evidence>
<evidence type="ECO:0000256" key="9">
    <source>
        <dbReference type="ARBA" id="ARBA00023128"/>
    </source>
</evidence>
<dbReference type="Pfam" id="PF05365">
    <property type="entry name" value="UCR_UQCRX_QCR9"/>
    <property type="match status" value="1"/>
</dbReference>
<keyword evidence="8 11" id="KW-1133">Transmembrane helix</keyword>
<evidence type="ECO:0000256" key="10">
    <source>
        <dbReference type="ARBA" id="ARBA00023136"/>
    </source>
</evidence>
<dbReference type="Ensembl" id="ENSACAT00000041146.1">
    <property type="protein sequence ID" value="ENSACAP00000026208.1"/>
    <property type="gene ID" value="ENSACAG00000042761.1"/>
</dbReference>
<comment type="subunit">
    <text evidence="11">Component of the ubiquinol-cytochrome c oxidoreductase (cytochrome b-c1 complex, complex III, CIII), a multisubunit enzyme composed of 3 respiratory subunits cytochrome b, cytochrome c1 and Rieske protein, 2 core protein subunits, and additional low-molecular weight protein subunits.</text>
</comment>
<evidence type="ECO:0000313" key="13">
    <source>
        <dbReference type="Proteomes" id="UP000001646"/>
    </source>
</evidence>
<keyword evidence="7 11" id="KW-0249">Electron transport</keyword>
<reference evidence="12" key="3">
    <citation type="submission" date="2025-09" db="UniProtKB">
        <authorList>
            <consortium name="Ensembl"/>
        </authorList>
    </citation>
    <scope>IDENTIFICATION</scope>
</reference>
<dbReference type="InParanoid" id="A0A803STB8"/>
<keyword evidence="6 11" id="KW-0999">Mitochondrion inner membrane</keyword>
<proteinExistence type="inferred from homology"/>
<dbReference type="InterPro" id="IPR036656">
    <property type="entry name" value="QCR9_sf"/>
</dbReference>
<dbReference type="AlphaFoldDB" id="A0A803STB8"/>
<keyword evidence="9 11" id="KW-0496">Mitochondrion</keyword>
<accession>A0A803STB8</accession>
<reference evidence="12" key="2">
    <citation type="submission" date="2025-08" db="UniProtKB">
        <authorList>
            <consortium name="Ensembl"/>
        </authorList>
    </citation>
    <scope>IDENTIFICATION</scope>
</reference>
<comment type="function">
    <text evidence="11">Component of the ubiquinol-cytochrome c oxidoreductase, a multisubunit transmembrane complex that is part of the mitochondrial electron transport chain which drives oxidative phosphorylation. The complex plays an important role in the uptake of multiple carbon sources present in different host niches.</text>
</comment>
<dbReference type="InterPro" id="IPR008027">
    <property type="entry name" value="QCR9"/>
</dbReference>
<name>A0A803STB8_ANOCA</name>
<keyword evidence="13" id="KW-1185">Reference proteome</keyword>
<evidence type="ECO:0000256" key="1">
    <source>
        <dbReference type="ARBA" id="ARBA00004434"/>
    </source>
</evidence>
<dbReference type="GO" id="GO:0006122">
    <property type="term" value="P:mitochondrial electron transport, ubiquinol to cytochrome c"/>
    <property type="evidence" value="ECO:0007669"/>
    <property type="project" value="UniProtKB-UniRule"/>
</dbReference>
<evidence type="ECO:0000256" key="11">
    <source>
        <dbReference type="RuleBase" id="RU368056"/>
    </source>
</evidence>
<reference evidence="12 13" key="1">
    <citation type="submission" date="2009-12" db="EMBL/GenBank/DDBJ databases">
        <title>The Genome Sequence of Anolis carolinensis (Green Anole Lizard).</title>
        <authorList>
            <consortium name="The Genome Sequencing Platform"/>
            <person name="Di Palma F."/>
            <person name="Alfoldi J."/>
            <person name="Heiman D."/>
            <person name="Young S."/>
            <person name="Grabherr M."/>
            <person name="Johnson J."/>
            <person name="Lander E.S."/>
            <person name="Lindblad-Toh K."/>
        </authorList>
    </citation>
    <scope>NUCLEOTIDE SEQUENCE [LARGE SCALE GENOMIC DNA]</scope>
    <source>
        <strain evidence="12 13">JBL SC #1</strain>
    </source>
</reference>
<comment type="subcellular location">
    <subcellularLocation>
        <location evidence="1 11">Mitochondrion inner membrane</location>
        <topology evidence="1 11">Single-pass membrane protein</topology>
    </subcellularLocation>
</comment>
<evidence type="ECO:0000256" key="6">
    <source>
        <dbReference type="ARBA" id="ARBA00022792"/>
    </source>
</evidence>
<dbReference type="Proteomes" id="UP000001646">
    <property type="component" value="Chromosome 1"/>
</dbReference>
<feature type="transmembrane region" description="Helical" evidence="11">
    <location>
        <begin position="6"/>
        <end position="24"/>
    </location>
</feature>
<evidence type="ECO:0000256" key="7">
    <source>
        <dbReference type="ARBA" id="ARBA00022982"/>
    </source>
</evidence>
<dbReference type="Gene3D" id="1.20.5.260">
    <property type="entry name" value="Cytochrome b-c1 complex subunit 9"/>
    <property type="match status" value="1"/>
</dbReference>
<dbReference type="SUPFAM" id="SSF81514">
    <property type="entry name" value="Subunit X (non-heme 7 kDa protein) of cytochrome bc1 complex (Ubiquinol-cytochrome c reductase)"/>
    <property type="match status" value="1"/>
</dbReference>
<evidence type="ECO:0000256" key="8">
    <source>
        <dbReference type="ARBA" id="ARBA00022989"/>
    </source>
</evidence>
<dbReference type="GO" id="GO:0045275">
    <property type="term" value="C:respiratory chain complex III"/>
    <property type="evidence" value="ECO:0007669"/>
    <property type="project" value="UniProtKB-UniRule"/>
</dbReference>